<proteinExistence type="predicted"/>
<dbReference type="PANTHER" id="PTHR37610">
    <property type="entry name" value="CCHC-TYPE DOMAIN-CONTAINING PROTEIN"/>
    <property type="match status" value="1"/>
</dbReference>
<feature type="compositionally biased region" description="Polar residues" evidence="1">
    <location>
        <begin position="246"/>
        <end position="263"/>
    </location>
</feature>
<accession>A0ABM0PXK4</accession>
<feature type="domain" description="Retrotransposon Copia-like N-terminal" evidence="2">
    <location>
        <begin position="32"/>
        <end position="79"/>
    </location>
</feature>
<feature type="region of interest" description="Disordered" evidence="1">
    <location>
        <begin position="1"/>
        <end position="28"/>
    </location>
</feature>
<dbReference type="InterPro" id="IPR029472">
    <property type="entry name" value="Copia-like_N"/>
</dbReference>
<dbReference type="Pfam" id="PF14244">
    <property type="entry name" value="Retrotran_gag_3"/>
    <property type="match status" value="1"/>
</dbReference>
<feature type="compositionally biased region" description="Basic residues" evidence="1">
    <location>
        <begin position="305"/>
        <end position="315"/>
    </location>
</feature>
<protein>
    <submittedName>
        <fullName evidence="4">Uncharacterized protein LOC103344296</fullName>
    </submittedName>
</protein>
<gene>
    <name evidence="4" type="primary">LOC103344296</name>
</gene>
<evidence type="ECO:0000313" key="3">
    <source>
        <dbReference type="Proteomes" id="UP000694861"/>
    </source>
</evidence>
<dbReference type="Proteomes" id="UP000694861">
    <property type="component" value="Unplaced"/>
</dbReference>
<keyword evidence="3" id="KW-1185">Reference proteome</keyword>
<dbReference type="RefSeq" id="XP_008246133.1">
    <property type="nucleotide sequence ID" value="XM_008247911.1"/>
</dbReference>
<dbReference type="PANTHER" id="PTHR37610:SF100">
    <property type="entry name" value="COPIA-LIKE POLYPROTEIN_RETROTRANSPOSON"/>
    <property type="match status" value="1"/>
</dbReference>
<reference evidence="3" key="1">
    <citation type="journal article" date="2012" name="Nat. Commun.">
        <title>The genome of Prunus mume.</title>
        <authorList>
            <person name="Zhang Q."/>
            <person name="Chen W."/>
            <person name="Sun L."/>
            <person name="Zhao F."/>
            <person name="Huang B."/>
            <person name="Yang W."/>
            <person name="Tao Y."/>
            <person name="Wang J."/>
            <person name="Yuan Z."/>
            <person name="Fan G."/>
            <person name="Xing Z."/>
            <person name="Han C."/>
            <person name="Pan H."/>
            <person name="Zhong X."/>
            <person name="Shi W."/>
            <person name="Liang X."/>
            <person name="Du D."/>
            <person name="Sun F."/>
            <person name="Xu Z."/>
            <person name="Hao R."/>
            <person name="Lv T."/>
            <person name="Lv Y."/>
            <person name="Zheng Z."/>
            <person name="Sun M."/>
            <person name="Luo L."/>
            <person name="Cai M."/>
            <person name="Gao Y."/>
            <person name="Wang J."/>
            <person name="Yin Y."/>
            <person name="Xu X."/>
            <person name="Cheng T."/>
            <person name="Wang J."/>
        </authorList>
    </citation>
    <scope>NUCLEOTIDE SEQUENCE [LARGE SCALE GENOMIC DNA]</scope>
</reference>
<reference evidence="4" key="2">
    <citation type="submission" date="2025-08" db="UniProtKB">
        <authorList>
            <consortium name="RefSeq"/>
        </authorList>
    </citation>
    <scope>IDENTIFICATION</scope>
</reference>
<evidence type="ECO:0000313" key="4">
    <source>
        <dbReference type="RefSeq" id="XP_008246133.1"/>
    </source>
</evidence>
<organism evidence="3 4">
    <name type="scientific">Prunus mume</name>
    <name type="common">Japanese apricot</name>
    <name type="synonym">Armeniaca mume</name>
    <dbReference type="NCBI Taxonomy" id="102107"/>
    <lineage>
        <taxon>Eukaryota</taxon>
        <taxon>Viridiplantae</taxon>
        <taxon>Streptophyta</taxon>
        <taxon>Embryophyta</taxon>
        <taxon>Tracheophyta</taxon>
        <taxon>Spermatophyta</taxon>
        <taxon>Magnoliopsida</taxon>
        <taxon>eudicotyledons</taxon>
        <taxon>Gunneridae</taxon>
        <taxon>Pentapetalae</taxon>
        <taxon>rosids</taxon>
        <taxon>fabids</taxon>
        <taxon>Rosales</taxon>
        <taxon>Rosaceae</taxon>
        <taxon>Amygdaloideae</taxon>
        <taxon>Amygdaleae</taxon>
        <taxon>Prunus</taxon>
    </lineage>
</organism>
<sequence>MASDEETPKHTGHKPKSQNTETNDVSDPFYIHHSDQTGLTLVTQLLDGDNYATWSLAMIMTLEAKNKLGFVDGTIKAPATTSAKYPIWRRCNQMIKSWILNSISPSLANTVIYANTAAEVWLDLKERFSQGNISRIFQIKRDIAELRQHQQSISVYYNTLKGLWDELGSYAPVPSCKCNPMCACGVLKELTDREQQERVLQFLMGLNETYSAVRTQILLMSPLPSERKVYGMLVQEEKQRQIAESGENNSSHAMNVSRNTNKQPRPVQGEDNKNLHCTYCDGDTHTMDRCYYLHGFPTWHKLHGKTIKPPNRNKRAAANNTNKEGAKTSAAKTPEDLKFTADEVCQIKAILRGDGKNQAFANAAGMTKPQCYAFATDHPDYWIIDSGARFNLEEDDWIGEGA</sequence>
<evidence type="ECO:0000256" key="1">
    <source>
        <dbReference type="SAM" id="MobiDB-lite"/>
    </source>
</evidence>
<dbReference type="GeneID" id="103344296"/>
<name>A0ABM0PXK4_PRUMU</name>
<evidence type="ECO:0000259" key="2">
    <source>
        <dbReference type="Pfam" id="PF14244"/>
    </source>
</evidence>
<feature type="region of interest" description="Disordered" evidence="1">
    <location>
        <begin position="240"/>
        <end position="273"/>
    </location>
</feature>
<feature type="region of interest" description="Disordered" evidence="1">
    <location>
        <begin position="305"/>
        <end position="331"/>
    </location>
</feature>